<proteinExistence type="predicted"/>
<dbReference type="Proteomes" id="UP000070339">
    <property type="component" value="Unassembled WGS sequence"/>
</dbReference>
<keyword evidence="2" id="KW-1185">Reference proteome</keyword>
<comment type="caution">
    <text evidence="1">The sequence shown here is derived from an EMBL/GenBank/DDBJ whole genome shotgun (WGS) entry which is preliminary data.</text>
</comment>
<evidence type="ECO:0000313" key="2">
    <source>
        <dbReference type="Proteomes" id="UP000070339"/>
    </source>
</evidence>
<evidence type="ECO:0000313" key="1">
    <source>
        <dbReference type="EMBL" id="KXU18693.1"/>
    </source>
</evidence>
<gene>
    <name evidence="1" type="ORF">WM41_0657</name>
</gene>
<dbReference type="EMBL" id="LTEB01000017">
    <property type="protein sequence ID" value="KXU18693.1"/>
    <property type="molecule type" value="Genomic_DNA"/>
</dbReference>
<protein>
    <submittedName>
        <fullName evidence="1">Uncharacterized protein</fullName>
    </submittedName>
</protein>
<reference evidence="1 2" key="1">
    <citation type="journal article" date="2016" name="Int. J. Syst. Evol. Microbiol.">
        <title>Resolving the Complexity of Human Skin Metagenomes Using Single-Molecule Sequencing.</title>
        <authorList>
            <consortium name="NISC Comparative Sequencing Program"/>
            <person name="Tsai Y.C."/>
            <person name="Conlan S."/>
            <person name="Deming C."/>
            <person name="Segre J.A."/>
            <person name="Kong H.H."/>
            <person name="Korlach J."/>
            <person name="Oh J."/>
        </authorList>
    </citation>
    <scope>NUCLEOTIDE SEQUENCE [LARGE SCALE GENOMIC DNA]</scope>
    <source>
        <strain evidence="1 2">1B08</strain>
    </source>
</reference>
<sequence length="135" mass="15519">MYSPIPGFSHLKLYTAPDRVRYERKPTEEDLSARKEILDLVIFALEVTGGLRPLHHLAGNKYNRDIKVHLRAWALNHRPHDRPLRAQLRSLHARANGEFFGSADIGGKHHGFTGSFKHNRLEEFRLLSLGHNLNI</sequence>
<organism evidence="1 2">
    <name type="scientific">Corynebacterium simulans</name>
    <dbReference type="NCBI Taxonomy" id="146827"/>
    <lineage>
        <taxon>Bacteria</taxon>
        <taxon>Bacillati</taxon>
        <taxon>Actinomycetota</taxon>
        <taxon>Actinomycetes</taxon>
        <taxon>Mycobacteriales</taxon>
        <taxon>Corynebacteriaceae</taxon>
        <taxon>Corynebacterium</taxon>
    </lineage>
</organism>
<name>A0ABR5VBL1_9CORY</name>
<dbReference type="RefSeq" id="WP_061921012.1">
    <property type="nucleotide sequence ID" value="NZ_CP014634.1"/>
</dbReference>
<accession>A0ABR5VBL1</accession>